<evidence type="ECO:0000259" key="4">
    <source>
        <dbReference type="Pfam" id="PF08241"/>
    </source>
</evidence>
<dbReference type="AlphaFoldDB" id="A0A379QP76"/>
<dbReference type="InterPro" id="IPR013216">
    <property type="entry name" value="Methyltransf_11"/>
</dbReference>
<comment type="similarity">
    <text evidence="1">Belongs to the methyltransferase superfamily.</text>
</comment>
<dbReference type="GO" id="GO:0032259">
    <property type="term" value="P:methylation"/>
    <property type="evidence" value="ECO:0007669"/>
    <property type="project" value="UniProtKB-KW"/>
</dbReference>
<protein>
    <submittedName>
        <fullName evidence="5">16S ribosomal RNA methyltransferase KsgA/Dim1 family protein</fullName>
    </submittedName>
</protein>
<dbReference type="SUPFAM" id="SSF53335">
    <property type="entry name" value="S-adenosyl-L-methionine-dependent methyltransferases"/>
    <property type="match status" value="1"/>
</dbReference>
<accession>A0A379QP76</accession>
<reference evidence="5 6" key="1">
    <citation type="submission" date="2018-06" db="EMBL/GenBank/DDBJ databases">
        <authorList>
            <consortium name="Pathogen Informatics"/>
            <person name="Doyle S."/>
        </authorList>
    </citation>
    <scope>NUCLEOTIDE SEQUENCE [LARGE SCALE GENOMIC DNA]</scope>
    <source>
        <strain evidence="5 6">NCTC10252</strain>
    </source>
</reference>
<evidence type="ECO:0000256" key="3">
    <source>
        <dbReference type="ARBA" id="ARBA00022679"/>
    </source>
</evidence>
<organism evidence="5 6">
    <name type="scientific">Salmonella enterica</name>
    <name type="common">Salmonella choleraesuis</name>
    <dbReference type="NCBI Taxonomy" id="28901"/>
    <lineage>
        <taxon>Bacteria</taxon>
        <taxon>Pseudomonadati</taxon>
        <taxon>Pseudomonadota</taxon>
        <taxon>Gammaproteobacteria</taxon>
        <taxon>Enterobacterales</taxon>
        <taxon>Enterobacteriaceae</taxon>
        <taxon>Salmonella</taxon>
    </lineage>
</organism>
<dbReference type="EMBL" id="UGWP01000004">
    <property type="protein sequence ID" value="SUF57336.1"/>
    <property type="molecule type" value="Genomic_DNA"/>
</dbReference>
<dbReference type="PANTHER" id="PTHR44942:SF4">
    <property type="entry name" value="METHYLTRANSFERASE TYPE 11 DOMAIN-CONTAINING PROTEIN"/>
    <property type="match status" value="1"/>
</dbReference>
<dbReference type="Proteomes" id="UP000254597">
    <property type="component" value="Unassembled WGS sequence"/>
</dbReference>
<dbReference type="GO" id="GO:0008757">
    <property type="term" value="F:S-adenosylmethionine-dependent methyltransferase activity"/>
    <property type="evidence" value="ECO:0007669"/>
    <property type="project" value="InterPro"/>
</dbReference>
<feature type="domain" description="Methyltransferase type 11" evidence="4">
    <location>
        <begin position="52"/>
        <end position="146"/>
    </location>
</feature>
<dbReference type="PANTHER" id="PTHR44942">
    <property type="entry name" value="METHYLTRANSF_11 DOMAIN-CONTAINING PROTEIN"/>
    <property type="match status" value="1"/>
</dbReference>
<sequence>MMRPDPISLKEGRTLFGRDTLAYQEGRPPYPLRVYALLNEHCGAEMYNRVFEIGPGTGLATDHLLDMGYRVSAIEPDPMLAIKLKERLKRHSPDTFTILNFPFEETMLPAGEFDLGVAATSFHWIDPVKGLEEAWRLLRSGGWFVMWWTVFGDPSNKDAFMQKTSHLFAPLSTSPSNPAGYRHPYSLQKSDRINDLTTAGFTDVISETFNWELEMDAKQTTQLVTTFSPVARLSAKKRAAFTSEVARIVNDDFGGTVKRNFITAIYLARKY</sequence>
<evidence type="ECO:0000256" key="2">
    <source>
        <dbReference type="ARBA" id="ARBA00022603"/>
    </source>
</evidence>
<name>A0A379QP76_SALER</name>
<proteinExistence type="inferred from homology"/>
<evidence type="ECO:0000256" key="1">
    <source>
        <dbReference type="ARBA" id="ARBA00008361"/>
    </source>
</evidence>
<dbReference type="CDD" id="cd02440">
    <property type="entry name" value="AdoMet_MTases"/>
    <property type="match status" value="1"/>
</dbReference>
<evidence type="ECO:0000313" key="5">
    <source>
        <dbReference type="EMBL" id="SUF57336.1"/>
    </source>
</evidence>
<keyword evidence="3 5" id="KW-0808">Transferase</keyword>
<dbReference type="InterPro" id="IPR051052">
    <property type="entry name" value="Diverse_substrate_MTase"/>
</dbReference>
<keyword evidence="2 5" id="KW-0489">Methyltransferase</keyword>
<gene>
    <name evidence="5" type="ORF">NCTC10252_02601</name>
</gene>
<dbReference type="InterPro" id="IPR029063">
    <property type="entry name" value="SAM-dependent_MTases_sf"/>
</dbReference>
<evidence type="ECO:0000313" key="6">
    <source>
        <dbReference type="Proteomes" id="UP000254597"/>
    </source>
</evidence>
<dbReference type="Gene3D" id="3.40.50.150">
    <property type="entry name" value="Vaccinia Virus protein VP39"/>
    <property type="match status" value="1"/>
</dbReference>
<dbReference type="Pfam" id="PF08241">
    <property type="entry name" value="Methyltransf_11"/>
    <property type="match status" value="1"/>
</dbReference>